<sequence length="350" mass="38795">MTQSATWDYIRGSDKDGYAIAIATNNTVYESREVDPATALGLTFRHAFSLSDNLLLRSSLSAVHDQTWSRRSDALIWRERLDYDIGPLRLFTSVDTKVTTLNERNIFALGSFLPYPESFVTLSVLPGVLYRLSFGEIGVSLTASRTMFRFETDYLGLRRNNDRVQPNLFASATFWGIKVEGSLSYARVTFPAGDFDNLQRLLYTAKATIPLELFRLPIEKLTLELSSGRTLEDTTLPFSVINVSTLSDARLVAKFNPSHALTVFARRKDDEYVGLGARAVTTSLGAEYAYTFDGGLTAIVAGSWRYTQETGNIPVSSLNLQLGLSKRIDFSRTTTADASRATPAAPTTTR</sequence>
<gene>
    <name evidence="1" type="ORF">E8M01_31710</name>
</gene>
<dbReference type="EMBL" id="CP039690">
    <property type="protein sequence ID" value="QCI68396.1"/>
    <property type="molecule type" value="Genomic_DNA"/>
</dbReference>
<dbReference type="Proteomes" id="UP000298781">
    <property type="component" value="Chromosome"/>
</dbReference>
<dbReference type="AlphaFoldDB" id="A0A4D7BGV9"/>
<evidence type="ECO:0000313" key="1">
    <source>
        <dbReference type="EMBL" id="QCI68396.1"/>
    </source>
</evidence>
<name>A0A4D7BGV9_9HYPH</name>
<dbReference type="KEGG" id="pstg:E8M01_31710"/>
<dbReference type="OrthoDB" id="8189838at2"/>
<reference evidence="1 2" key="1">
    <citation type="submission" date="2019-04" db="EMBL/GenBank/DDBJ databases">
        <title>Phreatobacter aquaticus sp. nov.</title>
        <authorList>
            <person name="Choi A."/>
        </authorList>
    </citation>
    <scope>NUCLEOTIDE SEQUENCE [LARGE SCALE GENOMIC DNA]</scope>
    <source>
        <strain evidence="1 2">KCTC 52518</strain>
    </source>
</reference>
<accession>A0A4D7BGV9</accession>
<keyword evidence="2" id="KW-1185">Reference proteome</keyword>
<proteinExistence type="predicted"/>
<evidence type="ECO:0000313" key="2">
    <source>
        <dbReference type="Proteomes" id="UP000298781"/>
    </source>
</evidence>
<organism evidence="1 2">
    <name type="scientific">Phreatobacter stygius</name>
    <dbReference type="NCBI Taxonomy" id="1940610"/>
    <lineage>
        <taxon>Bacteria</taxon>
        <taxon>Pseudomonadati</taxon>
        <taxon>Pseudomonadota</taxon>
        <taxon>Alphaproteobacteria</taxon>
        <taxon>Hyphomicrobiales</taxon>
        <taxon>Phreatobacteraceae</taxon>
        <taxon>Phreatobacter</taxon>
    </lineage>
</organism>
<protein>
    <submittedName>
        <fullName evidence="1">Uncharacterized protein</fullName>
    </submittedName>
</protein>
<dbReference type="RefSeq" id="WP_136963815.1">
    <property type="nucleotide sequence ID" value="NZ_CP039690.1"/>
</dbReference>